<dbReference type="PANTHER" id="PTHR12110:SF21">
    <property type="entry name" value="XYLOSE ISOMERASE-LIKE TIM BARREL DOMAIN-CONTAINING PROTEIN"/>
    <property type="match status" value="1"/>
</dbReference>
<evidence type="ECO:0000259" key="1">
    <source>
        <dbReference type="Pfam" id="PF01261"/>
    </source>
</evidence>
<accession>A0A7M3T6Y1</accession>
<evidence type="ECO:0000313" key="2">
    <source>
        <dbReference type="EMBL" id="QIE57762.1"/>
    </source>
</evidence>
<dbReference type="Gene3D" id="3.20.20.150">
    <property type="entry name" value="Divalent-metal-dependent TIM barrel enzymes"/>
    <property type="match status" value="1"/>
</dbReference>
<dbReference type="InterPro" id="IPR013022">
    <property type="entry name" value="Xyl_isomerase-like_TIM-brl"/>
</dbReference>
<dbReference type="GO" id="GO:0016853">
    <property type="term" value="F:isomerase activity"/>
    <property type="evidence" value="ECO:0007669"/>
    <property type="project" value="UniProtKB-KW"/>
</dbReference>
<dbReference type="PANTHER" id="PTHR12110">
    <property type="entry name" value="HYDROXYPYRUVATE ISOMERASE"/>
    <property type="match status" value="1"/>
</dbReference>
<gene>
    <name evidence="2" type="ORF">G5B40_05740</name>
</gene>
<protein>
    <submittedName>
        <fullName evidence="2">Sugar phosphate isomerase/epimerase</fullName>
    </submittedName>
</protein>
<keyword evidence="2" id="KW-0413">Isomerase</keyword>
<name>A0A7M3T6Y1_9RHOB</name>
<dbReference type="Pfam" id="PF01261">
    <property type="entry name" value="AP_endonuc_2"/>
    <property type="match status" value="1"/>
</dbReference>
<dbReference type="Proteomes" id="UP000503336">
    <property type="component" value="Chromosome"/>
</dbReference>
<evidence type="ECO:0000313" key="3">
    <source>
        <dbReference type="Proteomes" id="UP000503336"/>
    </source>
</evidence>
<dbReference type="SUPFAM" id="SSF51658">
    <property type="entry name" value="Xylose isomerase-like"/>
    <property type="match status" value="1"/>
</dbReference>
<dbReference type="AlphaFoldDB" id="A0A7M3T6Y1"/>
<sequence>MKLSLCNEVVRDLPFDRQCAFAASVGYDGLEIAPFTFSDQPQDLTAVDLAAISKALKAEGLACSSLHWLLVAPEGLSITDPDESVRRRTVEVMRRFVDMAATLGADRLVHGSPKQRNLEPGAEAECRARAVECLAAAAEAAEAAGVIYCIEPLASRETNFINTLAEAAALVAEVDSPGFSTMIDSSAAGFEEGDVPALIDRWLPAGRISHVQVNDPNRRGPGEGDLPMAPILAALRRHDYQGWVAVEPFIYEPDGQACAARAAGYLRGILETMR</sequence>
<dbReference type="InterPro" id="IPR036237">
    <property type="entry name" value="Xyl_isomerase-like_sf"/>
</dbReference>
<dbReference type="KEGG" id="hdh:G5B40_05740"/>
<organism evidence="2 3">
    <name type="scientific">Pikeienuella piscinae</name>
    <dbReference type="NCBI Taxonomy" id="2748098"/>
    <lineage>
        <taxon>Bacteria</taxon>
        <taxon>Pseudomonadati</taxon>
        <taxon>Pseudomonadota</taxon>
        <taxon>Alphaproteobacteria</taxon>
        <taxon>Rhodobacterales</taxon>
        <taxon>Paracoccaceae</taxon>
        <taxon>Pikeienuella</taxon>
    </lineage>
</organism>
<reference evidence="2 3" key="1">
    <citation type="submission" date="2020-02" db="EMBL/GenBank/DDBJ databases">
        <title>complete genome sequence of Rhodobacteraceae bacterium.</title>
        <authorList>
            <person name="Park J."/>
            <person name="Kim Y.-S."/>
            <person name="Kim K.-H."/>
        </authorList>
    </citation>
    <scope>NUCLEOTIDE SEQUENCE [LARGE SCALE GENOMIC DNA]</scope>
    <source>
        <strain evidence="2 3">RR4-56</strain>
    </source>
</reference>
<feature type="domain" description="Xylose isomerase-like TIM barrel" evidence="1">
    <location>
        <begin position="20"/>
        <end position="260"/>
    </location>
</feature>
<dbReference type="EMBL" id="CP049056">
    <property type="protein sequence ID" value="QIE57762.1"/>
    <property type="molecule type" value="Genomic_DNA"/>
</dbReference>
<proteinExistence type="predicted"/>
<keyword evidence="3" id="KW-1185">Reference proteome</keyword>
<dbReference type="InterPro" id="IPR050312">
    <property type="entry name" value="IolE/XylAMocC-like"/>
</dbReference>